<feature type="region of interest" description="Disordered" evidence="1">
    <location>
        <begin position="143"/>
        <end position="165"/>
    </location>
</feature>
<gene>
    <name evidence="2" type="ORF">Pfra01_002209700</name>
</gene>
<evidence type="ECO:0000313" key="3">
    <source>
        <dbReference type="Proteomes" id="UP001165121"/>
    </source>
</evidence>
<feature type="region of interest" description="Disordered" evidence="1">
    <location>
        <begin position="237"/>
        <end position="366"/>
    </location>
</feature>
<dbReference type="AlphaFoldDB" id="A0A9W6Y690"/>
<feature type="compositionally biased region" description="Polar residues" evidence="1">
    <location>
        <begin position="35"/>
        <end position="47"/>
    </location>
</feature>
<evidence type="ECO:0000256" key="1">
    <source>
        <dbReference type="SAM" id="MobiDB-lite"/>
    </source>
</evidence>
<organism evidence="2 3">
    <name type="scientific">Phytophthora fragariaefolia</name>
    <dbReference type="NCBI Taxonomy" id="1490495"/>
    <lineage>
        <taxon>Eukaryota</taxon>
        <taxon>Sar</taxon>
        <taxon>Stramenopiles</taxon>
        <taxon>Oomycota</taxon>
        <taxon>Peronosporomycetes</taxon>
        <taxon>Peronosporales</taxon>
        <taxon>Peronosporaceae</taxon>
        <taxon>Phytophthora</taxon>
    </lineage>
</organism>
<feature type="compositionally biased region" description="Basic and acidic residues" evidence="1">
    <location>
        <begin position="338"/>
        <end position="357"/>
    </location>
</feature>
<accession>A0A9W6Y690</accession>
<feature type="region of interest" description="Disordered" evidence="1">
    <location>
        <begin position="1"/>
        <end position="83"/>
    </location>
</feature>
<feature type="compositionally biased region" description="Low complexity" evidence="1">
    <location>
        <begin position="151"/>
        <end position="165"/>
    </location>
</feature>
<feature type="compositionally biased region" description="Polar residues" evidence="1">
    <location>
        <begin position="1"/>
        <end position="13"/>
    </location>
</feature>
<reference evidence="2" key="1">
    <citation type="submission" date="2023-04" db="EMBL/GenBank/DDBJ databases">
        <title>Phytophthora fragariaefolia NBRC 109709.</title>
        <authorList>
            <person name="Ichikawa N."/>
            <person name="Sato H."/>
            <person name="Tonouchi N."/>
        </authorList>
    </citation>
    <scope>NUCLEOTIDE SEQUENCE</scope>
    <source>
        <strain evidence="2">NBRC 109709</strain>
    </source>
</reference>
<protein>
    <submittedName>
        <fullName evidence="2">Unnamed protein product</fullName>
    </submittedName>
</protein>
<dbReference type="EMBL" id="BSXT01003278">
    <property type="protein sequence ID" value="GMF53433.1"/>
    <property type="molecule type" value="Genomic_DNA"/>
</dbReference>
<dbReference type="OrthoDB" id="120414at2759"/>
<sequence length="471" mass="50247">MDGSSFRNTTTQGHPRRNITFGGPGVSHTAGVPYTQENNQSLTVRSPSSEKGEGPASLAPLQPTEPTDLIAAGSQSTTGRTTASSAEMAAVAVALQQLATLMDGLQPVSAHRDDGETHDEGARLTAVFTDSGGRDGTCGVMTSGGTEETEQPPATFAATTTNTGPATAVAGSTEDTGLMAAGSLHAIMTAIQQLSGRVEGLRMRETSAARPEQPSATEWASVVAALQQLTTMAAPMQETAASGGQHGPTRGVQLVDDPHERDDNERGRHDGGRRSARRHAVESEPDPSDDGASSSDDSSSDEERHHGHRRPSVMNDSSWESDSNRRSGSEVSDESRDDDERRDGHERHRRHEQSGQRRERRRRSERNRHFSEWALLAQFYRCLDKTTMKLVKQHPTPRTLEEAVDKATEIDDPMDNVAQGMINISQASASAPSRYVISMSGTMGDTTVIPGISGVAVPTEMISGSGGESLT</sequence>
<dbReference type="Proteomes" id="UP001165121">
    <property type="component" value="Unassembled WGS sequence"/>
</dbReference>
<evidence type="ECO:0000313" key="2">
    <source>
        <dbReference type="EMBL" id="GMF53433.1"/>
    </source>
</evidence>
<keyword evidence="3" id="KW-1185">Reference proteome</keyword>
<feature type="compositionally biased region" description="Basic and acidic residues" evidence="1">
    <location>
        <begin position="256"/>
        <end position="273"/>
    </location>
</feature>
<proteinExistence type="predicted"/>
<comment type="caution">
    <text evidence="2">The sequence shown here is derived from an EMBL/GenBank/DDBJ whole genome shotgun (WGS) entry which is preliminary data.</text>
</comment>
<name>A0A9W6Y690_9STRA</name>